<gene>
    <name evidence="3" type="ORF">CLV41_101713</name>
</gene>
<dbReference type="InterPro" id="IPR016032">
    <property type="entry name" value="Sig_transdc_resp-reg_C-effctor"/>
</dbReference>
<evidence type="ECO:0000259" key="2">
    <source>
        <dbReference type="SMART" id="SM00421"/>
    </source>
</evidence>
<name>A0A2S3V3L5_9HYPH</name>
<dbReference type="Proteomes" id="UP000236959">
    <property type="component" value="Unassembled WGS sequence"/>
</dbReference>
<dbReference type="RefSeq" id="WP_103220858.1">
    <property type="nucleotide sequence ID" value="NZ_PPCN01000001.1"/>
</dbReference>
<feature type="transmembrane region" description="Helical" evidence="1">
    <location>
        <begin position="15"/>
        <end position="37"/>
    </location>
</feature>
<dbReference type="GO" id="GO:0006355">
    <property type="term" value="P:regulation of DNA-templated transcription"/>
    <property type="evidence" value="ECO:0007669"/>
    <property type="project" value="InterPro"/>
</dbReference>
<dbReference type="InterPro" id="IPR036388">
    <property type="entry name" value="WH-like_DNA-bd_sf"/>
</dbReference>
<comment type="caution">
    <text evidence="3">The sequence shown here is derived from an EMBL/GenBank/DDBJ whole genome shotgun (WGS) entry which is preliminary data.</text>
</comment>
<evidence type="ECO:0000313" key="4">
    <source>
        <dbReference type="Proteomes" id="UP000236959"/>
    </source>
</evidence>
<organism evidence="3 4">
    <name type="scientific">Roseibium marinum</name>
    <dbReference type="NCBI Taxonomy" id="281252"/>
    <lineage>
        <taxon>Bacteria</taxon>
        <taxon>Pseudomonadati</taxon>
        <taxon>Pseudomonadota</taxon>
        <taxon>Alphaproteobacteria</taxon>
        <taxon>Hyphomicrobiales</taxon>
        <taxon>Stappiaceae</taxon>
        <taxon>Roseibium</taxon>
    </lineage>
</organism>
<feature type="transmembrane region" description="Helical" evidence="1">
    <location>
        <begin position="49"/>
        <end position="70"/>
    </location>
</feature>
<dbReference type="SUPFAM" id="SSF46894">
    <property type="entry name" value="C-terminal effector domain of the bipartite response regulators"/>
    <property type="match status" value="1"/>
</dbReference>
<keyword evidence="4" id="KW-1185">Reference proteome</keyword>
<evidence type="ECO:0000313" key="3">
    <source>
        <dbReference type="EMBL" id="POF34259.1"/>
    </source>
</evidence>
<keyword evidence="1" id="KW-0812">Transmembrane</keyword>
<dbReference type="AlphaFoldDB" id="A0A2S3V3L5"/>
<dbReference type="EMBL" id="PPCN01000001">
    <property type="protein sequence ID" value="POF34259.1"/>
    <property type="molecule type" value="Genomic_DNA"/>
</dbReference>
<dbReference type="InterPro" id="IPR000792">
    <property type="entry name" value="Tscrpt_reg_LuxR_C"/>
</dbReference>
<reference evidence="3 4" key="1">
    <citation type="submission" date="2018-01" db="EMBL/GenBank/DDBJ databases">
        <title>Genomic Encyclopedia of Archaeal and Bacterial Type Strains, Phase II (KMG-II): from individual species to whole genera.</title>
        <authorList>
            <person name="Goeker M."/>
        </authorList>
    </citation>
    <scope>NUCLEOTIDE SEQUENCE [LARGE SCALE GENOMIC DNA]</scope>
    <source>
        <strain evidence="3 4">DSM 17023</strain>
    </source>
</reference>
<evidence type="ECO:0000256" key="1">
    <source>
        <dbReference type="SAM" id="Phobius"/>
    </source>
</evidence>
<dbReference type="Gene3D" id="1.10.10.10">
    <property type="entry name" value="Winged helix-like DNA-binding domain superfamily/Winged helix DNA-binding domain"/>
    <property type="match status" value="1"/>
</dbReference>
<proteinExistence type="predicted"/>
<sequence>MTSLNFPKNANERRAFTLAAIILLQALCAFFFVGDVFVDMTEGGHLDDIHMALEALAALALICGVIYLMLELRQLLRRFSSMATGLRAARGEMTQLIDSFFDSWDLTPSERDVALLVLKGFDNEDIARLRGTAAGTVRAQTAKIYSKANVEGRSHLFSIFMEELFSDHLGEGGKMAKAGGNV</sequence>
<feature type="domain" description="HTH luxR-type" evidence="2">
    <location>
        <begin position="103"/>
        <end position="160"/>
    </location>
</feature>
<accession>A0A2S3V3L5</accession>
<dbReference type="GO" id="GO:0003677">
    <property type="term" value="F:DNA binding"/>
    <property type="evidence" value="ECO:0007669"/>
    <property type="project" value="InterPro"/>
</dbReference>
<protein>
    <submittedName>
        <fullName evidence="3">Regulatory LuxR family protein</fullName>
    </submittedName>
</protein>
<keyword evidence="1" id="KW-0472">Membrane</keyword>
<dbReference type="OrthoDB" id="8277135at2"/>
<dbReference type="SMART" id="SM00421">
    <property type="entry name" value="HTH_LUXR"/>
    <property type="match status" value="1"/>
</dbReference>
<keyword evidence="1" id="KW-1133">Transmembrane helix</keyword>
<dbReference type="Pfam" id="PF00196">
    <property type="entry name" value="GerE"/>
    <property type="match status" value="1"/>
</dbReference>